<dbReference type="NCBIfam" id="TIGR02937">
    <property type="entry name" value="sigma70-ECF"/>
    <property type="match status" value="1"/>
</dbReference>
<comment type="caution">
    <text evidence="7">The sequence shown here is derived from an EMBL/GenBank/DDBJ whole genome shotgun (WGS) entry which is preliminary data.</text>
</comment>
<dbReference type="Pfam" id="PF04542">
    <property type="entry name" value="Sigma70_r2"/>
    <property type="match status" value="1"/>
</dbReference>
<evidence type="ECO:0000259" key="5">
    <source>
        <dbReference type="Pfam" id="PF04542"/>
    </source>
</evidence>
<dbReference type="InterPro" id="IPR036388">
    <property type="entry name" value="WH-like_DNA-bd_sf"/>
</dbReference>
<feature type="domain" description="RNA polymerase sigma-70 region 2" evidence="5">
    <location>
        <begin position="30"/>
        <end position="97"/>
    </location>
</feature>
<dbReference type="FunCoup" id="A0A423Q0W9">
    <property type="interactions" value="72"/>
</dbReference>
<dbReference type="InterPro" id="IPR007627">
    <property type="entry name" value="RNA_pol_sigma70_r2"/>
</dbReference>
<gene>
    <name evidence="7" type="ORF">SAJA_01710</name>
</gene>
<evidence type="ECO:0000259" key="6">
    <source>
        <dbReference type="Pfam" id="PF08281"/>
    </source>
</evidence>
<reference evidence="7 8" key="1">
    <citation type="submission" date="2013-10" db="EMBL/GenBank/DDBJ databases">
        <title>Salinisphaera japonica YTM-1 Genome Sequencing.</title>
        <authorList>
            <person name="Lai Q."/>
            <person name="Li C."/>
            <person name="Shao Z."/>
        </authorList>
    </citation>
    <scope>NUCLEOTIDE SEQUENCE [LARGE SCALE GENOMIC DNA]</scope>
    <source>
        <strain evidence="7 8">YTM-1</strain>
    </source>
</reference>
<sequence>MKGLLMAEREQLEAWLVATAQGDEQAFRKLYSATSSQLYSLLLRILRSPERAQDALQDAYVRIWQKAHTYAPERGAPLTWLLSIARYRALDMLRRKQPEVAMPEEPDRVATLLEDEQSLSPLEENENQQSLSAINACLGDLSDEQRQCVLLAYYEGLTHQELAERMDAPLGTVKSWIRRGLLRLRDCLAEEAIS</sequence>
<accession>A0A423Q0W9</accession>
<dbReference type="GO" id="GO:0003677">
    <property type="term" value="F:DNA binding"/>
    <property type="evidence" value="ECO:0007669"/>
    <property type="project" value="InterPro"/>
</dbReference>
<dbReference type="AlphaFoldDB" id="A0A423Q0W9"/>
<dbReference type="PANTHER" id="PTHR43133">
    <property type="entry name" value="RNA POLYMERASE ECF-TYPE SIGMA FACTO"/>
    <property type="match status" value="1"/>
</dbReference>
<protein>
    <submittedName>
        <fullName evidence="7">RNA polymerase subunit sigma-24</fullName>
    </submittedName>
</protein>
<evidence type="ECO:0000313" key="7">
    <source>
        <dbReference type="EMBL" id="ROO31897.1"/>
    </source>
</evidence>
<dbReference type="InParanoid" id="A0A423Q0W9"/>
<organism evidence="7 8">
    <name type="scientific">Salinisphaera japonica YTM-1</name>
    <dbReference type="NCBI Taxonomy" id="1209778"/>
    <lineage>
        <taxon>Bacteria</taxon>
        <taxon>Pseudomonadati</taxon>
        <taxon>Pseudomonadota</taxon>
        <taxon>Gammaproteobacteria</taxon>
        <taxon>Salinisphaerales</taxon>
        <taxon>Salinisphaeraceae</taxon>
        <taxon>Salinisphaera</taxon>
    </lineage>
</organism>
<evidence type="ECO:0000313" key="8">
    <source>
        <dbReference type="Proteomes" id="UP000285310"/>
    </source>
</evidence>
<dbReference type="EMBL" id="AYKG01000003">
    <property type="protein sequence ID" value="ROO31897.1"/>
    <property type="molecule type" value="Genomic_DNA"/>
</dbReference>
<keyword evidence="8" id="KW-1185">Reference proteome</keyword>
<dbReference type="InterPro" id="IPR013324">
    <property type="entry name" value="RNA_pol_sigma_r3/r4-like"/>
</dbReference>
<dbReference type="GO" id="GO:0006352">
    <property type="term" value="P:DNA-templated transcription initiation"/>
    <property type="evidence" value="ECO:0007669"/>
    <property type="project" value="InterPro"/>
</dbReference>
<proteinExistence type="inferred from homology"/>
<dbReference type="CDD" id="cd06171">
    <property type="entry name" value="Sigma70_r4"/>
    <property type="match status" value="1"/>
</dbReference>
<evidence type="ECO:0000256" key="3">
    <source>
        <dbReference type="ARBA" id="ARBA00023082"/>
    </source>
</evidence>
<name>A0A423Q0W9_9GAMM</name>
<dbReference type="GO" id="GO:0016987">
    <property type="term" value="F:sigma factor activity"/>
    <property type="evidence" value="ECO:0007669"/>
    <property type="project" value="UniProtKB-KW"/>
</dbReference>
<keyword evidence="3" id="KW-0731">Sigma factor</keyword>
<dbReference type="Proteomes" id="UP000285310">
    <property type="component" value="Unassembled WGS sequence"/>
</dbReference>
<dbReference type="PANTHER" id="PTHR43133:SF62">
    <property type="entry name" value="RNA POLYMERASE SIGMA FACTOR SIGZ"/>
    <property type="match status" value="1"/>
</dbReference>
<dbReference type="InterPro" id="IPR013249">
    <property type="entry name" value="RNA_pol_sigma70_r4_t2"/>
</dbReference>
<dbReference type="Gene3D" id="1.10.10.10">
    <property type="entry name" value="Winged helix-like DNA-binding domain superfamily/Winged helix DNA-binding domain"/>
    <property type="match status" value="1"/>
</dbReference>
<dbReference type="InterPro" id="IPR014284">
    <property type="entry name" value="RNA_pol_sigma-70_dom"/>
</dbReference>
<dbReference type="SUPFAM" id="SSF88659">
    <property type="entry name" value="Sigma3 and sigma4 domains of RNA polymerase sigma factors"/>
    <property type="match status" value="1"/>
</dbReference>
<dbReference type="InterPro" id="IPR039425">
    <property type="entry name" value="RNA_pol_sigma-70-like"/>
</dbReference>
<dbReference type="SUPFAM" id="SSF88946">
    <property type="entry name" value="Sigma2 domain of RNA polymerase sigma factors"/>
    <property type="match status" value="1"/>
</dbReference>
<dbReference type="InterPro" id="IPR013325">
    <property type="entry name" value="RNA_pol_sigma_r2"/>
</dbReference>
<feature type="domain" description="RNA polymerase sigma factor 70 region 4 type 2" evidence="6">
    <location>
        <begin position="133"/>
        <end position="184"/>
    </location>
</feature>
<comment type="similarity">
    <text evidence="1">Belongs to the sigma-70 factor family. ECF subfamily.</text>
</comment>
<evidence type="ECO:0000256" key="2">
    <source>
        <dbReference type="ARBA" id="ARBA00023015"/>
    </source>
</evidence>
<dbReference type="Pfam" id="PF08281">
    <property type="entry name" value="Sigma70_r4_2"/>
    <property type="match status" value="1"/>
</dbReference>
<keyword evidence="2" id="KW-0805">Transcription regulation</keyword>
<evidence type="ECO:0000256" key="1">
    <source>
        <dbReference type="ARBA" id="ARBA00010641"/>
    </source>
</evidence>
<evidence type="ECO:0000256" key="4">
    <source>
        <dbReference type="ARBA" id="ARBA00023163"/>
    </source>
</evidence>
<keyword evidence="4" id="KW-0804">Transcription</keyword>
<dbReference type="Gene3D" id="1.10.1740.10">
    <property type="match status" value="1"/>
</dbReference>